<keyword evidence="3" id="KW-1185">Reference proteome</keyword>
<dbReference type="PANTHER" id="PTHR46825:SF9">
    <property type="entry name" value="BETA-LACTAMASE-RELATED DOMAIN-CONTAINING PROTEIN"/>
    <property type="match status" value="1"/>
</dbReference>
<dbReference type="InterPro" id="IPR050491">
    <property type="entry name" value="AmpC-like"/>
</dbReference>
<accession>A0ABP9H2D6</accession>
<feature type="domain" description="Beta-lactamase-related" evidence="1">
    <location>
        <begin position="20"/>
        <end position="331"/>
    </location>
</feature>
<evidence type="ECO:0000313" key="3">
    <source>
        <dbReference type="Proteomes" id="UP001500466"/>
    </source>
</evidence>
<name>A0ABP9H2D6_9ACTN</name>
<sequence>MPELSDLGAAPDIALATLFDRRAVPGAAVGIMHGDEDHVAAEGVLTLGAPDQVTADTLFRIGSVTKTVTATAVASLAEAGAVDLAEHVAAYIPDLRLSGTEARSRLRVWHLLSHVAGWQGDQWVDTGSGDDALERFAVDVLPHLPQVTPVGRCGSYNNTAVMLAGLLIERVTGLPYADAVTEQVLKPLGMAASRFAPDEVARLPLASGHRLDHGMPVADRLGDLPRAFDPTGGLASSVRDQLRYMRFHVDGAVSGGPSPLSPAARADMRRVRASLGPDRGVGLGWFVRRRDGRQVVGHSGNVSDRYLTTMLLVPEERFGIVVLSNASGGKGLGEDLVEWALQTRLGMPPLQPLPAVRTPLEQYEGRYRAGSWRIDITQDHAALTAHLTFDDDPTGDPPVRLRLVGPDVVATEERPGEPAGDFIRNPDGSIGWFRWALRLASKEET</sequence>
<dbReference type="Gene3D" id="3.40.710.10">
    <property type="entry name" value="DD-peptidase/beta-lactamase superfamily"/>
    <property type="match status" value="1"/>
</dbReference>
<gene>
    <name evidence="2" type="ORF">GCM10023205_19440</name>
</gene>
<dbReference type="GO" id="GO:0016787">
    <property type="term" value="F:hydrolase activity"/>
    <property type="evidence" value="ECO:0007669"/>
    <property type="project" value="UniProtKB-KW"/>
</dbReference>
<organism evidence="2 3">
    <name type="scientific">Yinghuangia aomiensis</name>
    <dbReference type="NCBI Taxonomy" id="676205"/>
    <lineage>
        <taxon>Bacteria</taxon>
        <taxon>Bacillati</taxon>
        <taxon>Actinomycetota</taxon>
        <taxon>Actinomycetes</taxon>
        <taxon>Kitasatosporales</taxon>
        <taxon>Streptomycetaceae</taxon>
        <taxon>Yinghuangia</taxon>
    </lineage>
</organism>
<proteinExistence type="predicted"/>
<dbReference type="Pfam" id="PF00144">
    <property type="entry name" value="Beta-lactamase"/>
    <property type="match status" value="1"/>
</dbReference>
<dbReference type="InterPro" id="IPR012338">
    <property type="entry name" value="Beta-lactam/transpept-like"/>
</dbReference>
<dbReference type="EMBL" id="BAABHS010000005">
    <property type="protein sequence ID" value="GAA4957200.1"/>
    <property type="molecule type" value="Genomic_DNA"/>
</dbReference>
<protein>
    <submittedName>
        <fullName evidence="2">Serine hydrolase domain-containing protein</fullName>
    </submittedName>
</protein>
<reference evidence="3" key="1">
    <citation type="journal article" date="2019" name="Int. J. Syst. Evol. Microbiol.">
        <title>The Global Catalogue of Microorganisms (GCM) 10K type strain sequencing project: providing services to taxonomists for standard genome sequencing and annotation.</title>
        <authorList>
            <consortium name="The Broad Institute Genomics Platform"/>
            <consortium name="The Broad Institute Genome Sequencing Center for Infectious Disease"/>
            <person name="Wu L."/>
            <person name="Ma J."/>
        </authorList>
    </citation>
    <scope>NUCLEOTIDE SEQUENCE [LARGE SCALE GENOMIC DNA]</scope>
    <source>
        <strain evidence="3">JCM 17986</strain>
    </source>
</reference>
<dbReference type="InterPro" id="IPR001466">
    <property type="entry name" value="Beta-lactam-related"/>
</dbReference>
<dbReference type="RefSeq" id="WP_345674937.1">
    <property type="nucleotide sequence ID" value="NZ_BAABHS010000005.1"/>
</dbReference>
<dbReference type="Proteomes" id="UP001500466">
    <property type="component" value="Unassembled WGS sequence"/>
</dbReference>
<dbReference type="SUPFAM" id="SSF56601">
    <property type="entry name" value="beta-lactamase/transpeptidase-like"/>
    <property type="match status" value="1"/>
</dbReference>
<keyword evidence="2" id="KW-0378">Hydrolase</keyword>
<evidence type="ECO:0000313" key="2">
    <source>
        <dbReference type="EMBL" id="GAA4957200.1"/>
    </source>
</evidence>
<evidence type="ECO:0000259" key="1">
    <source>
        <dbReference type="Pfam" id="PF00144"/>
    </source>
</evidence>
<comment type="caution">
    <text evidence="2">The sequence shown here is derived from an EMBL/GenBank/DDBJ whole genome shotgun (WGS) entry which is preliminary data.</text>
</comment>
<dbReference type="PANTHER" id="PTHR46825">
    <property type="entry name" value="D-ALANYL-D-ALANINE-CARBOXYPEPTIDASE/ENDOPEPTIDASE AMPH"/>
    <property type="match status" value="1"/>
</dbReference>